<reference evidence="1 2" key="1">
    <citation type="submission" date="2015-09" db="EMBL/GenBank/DDBJ databases">
        <title>Complete genome sequence of a benzo[a]pyrene-degrading bacterium Altererythrobacter epoxidivorans CGMCC 1.7731T.</title>
        <authorList>
            <person name="Li Z."/>
            <person name="Cheng H."/>
            <person name="Huo Y."/>
            <person name="Xu X."/>
        </authorList>
    </citation>
    <scope>NUCLEOTIDE SEQUENCE [LARGE SCALE GENOMIC DNA]</scope>
    <source>
        <strain evidence="1 2">CGMCC 1.7731</strain>
    </source>
</reference>
<organism evidence="1 2">
    <name type="scientific">Altererythrobacter epoxidivorans</name>
    <dbReference type="NCBI Taxonomy" id="361183"/>
    <lineage>
        <taxon>Bacteria</taxon>
        <taxon>Pseudomonadati</taxon>
        <taxon>Pseudomonadota</taxon>
        <taxon>Alphaproteobacteria</taxon>
        <taxon>Sphingomonadales</taxon>
        <taxon>Erythrobacteraceae</taxon>
        <taxon>Altererythrobacter</taxon>
    </lineage>
</organism>
<dbReference type="STRING" id="361183.AMC99_01574"/>
<dbReference type="EMBL" id="CP012669">
    <property type="protein sequence ID" value="ALE16866.1"/>
    <property type="molecule type" value="Genomic_DNA"/>
</dbReference>
<keyword evidence="2" id="KW-1185">Reference proteome</keyword>
<accession>A0A0M3TAK1</accession>
<gene>
    <name evidence="1" type="ORF">AMC99_01574</name>
</gene>
<proteinExistence type="predicted"/>
<dbReference type="Proteomes" id="UP000057938">
    <property type="component" value="Chromosome"/>
</dbReference>
<dbReference type="KEGG" id="aep:AMC99_01574"/>
<evidence type="ECO:0000313" key="1">
    <source>
        <dbReference type="EMBL" id="ALE16866.1"/>
    </source>
</evidence>
<evidence type="ECO:0000313" key="2">
    <source>
        <dbReference type="Proteomes" id="UP000057938"/>
    </source>
</evidence>
<name>A0A0M3TAK1_9SPHN</name>
<sequence length="215" mass="22470">MAIGIAFAASLQFAWPPMPSGTFTKTENSDPVLPGYPLRVALPDAEPLPTEELAGLIADHTAPAGNASETERASPSASNRDLARIADKEQSLAFASPVQLRPGEFISVDYDIGTLEPVSEKLDRKDGSLTVSKPLLVDGVAAGSATIRIEEGAQILISASAVAKALGPKADKLPKRISTALAKGSGFIPFYELRGAGISVVYDPVRDRVAMSTPS</sequence>
<dbReference type="PATRIC" id="fig|361183.4.peg.1547"/>
<dbReference type="AlphaFoldDB" id="A0A0M3TAK1"/>
<protein>
    <submittedName>
        <fullName evidence="1">Uncharacterized protein</fullName>
    </submittedName>
</protein>